<evidence type="ECO:0000256" key="1">
    <source>
        <dbReference type="SAM" id="MobiDB-lite"/>
    </source>
</evidence>
<keyword evidence="3" id="KW-1185">Reference proteome</keyword>
<dbReference type="AlphaFoldDB" id="B9RPG1"/>
<feature type="region of interest" description="Disordered" evidence="1">
    <location>
        <begin position="87"/>
        <end position="125"/>
    </location>
</feature>
<dbReference type="Proteomes" id="UP000008311">
    <property type="component" value="Unassembled WGS sequence"/>
</dbReference>
<name>B9RPG1_RICCO</name>
<proteinExistence type="predicted"/>
<protein>
    <submittedName>
        <fullName evidence="2">Uncharacterized protein</fullName>
    </submittedName>
</protein>
<sequence>MSYTLLSDINSGSRNLLQGRVRKKGESTLLQKPYLELGLFPKLTDINEVVGKYLAFRILEADDSGCLRRRQTCLESILITPNYQGLAKQSPSESKKHEFSGYQQLKEGLNTDNDEAQPKFPTYYK</sequence>
<gene>
    <name evidence="2" type="ORF">RCOM_1370040</name>
</gene>
<evidence type="ECO:0000313" key="3">
    <source>
        <dbReference type="Proteomes" id="UP000008311"/>
    </source>
</evidence>
<organism evidence="2 3">
    <name type="scientific">Ricinus communis</name>
    <name type="common">Castor bean</name>
    <dbReference type="NCBI Taxonomy" id="3988"/>
    <lineage>
        <taxon>Eukaryota</taxon>
        <taxon>Viridiplantae</taxon>
        <taxon>Streptophyta</taxon>
        <taxon>Embryophyta</taxon>
        <taxon>Tracheophyta</taxon>
        <taxon>Spermatophyta</taxon>
        <taxon>Magnoliopsida</taxon>
        <taxon>eudicotyledons</taxon>
        <taxon>Gunneridae</taxon>
        <taxon>Pentapetalae</taxon>
        <taxon>rosids</taxon>
        <taxon>fabids</taxon>
        <taxon>Malpighiales</taxon>
        <taxon>Euphorbiaceae</taxon>
        <taxon>Acalyphoideae</taxon>
        <taxon>Acalypheae</taxon>
        <taxon>Ricinus</taxon>
    </lineage>
</organism>
<accession>B9RPG1</accession>
<reference evidence="3" key="1">
    <citation type="journal article" date="2010" name="Nat. Biotechnol.">
        <title>Draft genome sequence of the oilseed species Ricinus communis.</title>
        <authorList>
            <person name="Chan A.P."/>
            <person name="Crabtree J."/>
            <person name="Zhao Q."/>
            <person name="Lorenzi H."/>
            <person name="Orvis J."/>
            <person name="Puiu D."/>
            <person name="Melake-Berhan A."/>
            <person name="Jones K.M."/>
            <person name="Redman J."/>
            <person name="Chen G."/>
            <person name="Cahoon E.B."/>
            <person name="Gedil M."/>
            <person name="Stanke M."/>
            <person name="Haas B.J."/>
            <person name="Wortman J.R."/>
            <person name="Fraser-Liggett C.M."/>
            <person name="Ravel J."/>
            <person name="Rabinowicz P.D."/>
        </authorList>
    </citation>
    <scope>NUCLEOTIDE SEQUENCE [LARGE SCALE GENOMIC DNA]</scope>
    <source>
        <strain evidence="3">cv. Hale</strain>
    </source>
</reference>
<dbReference type="EMBL" id="EQ973793">
    <property type="protein sequence ID" value="EEF46775.1"/>
    <property type="molecule type" value="Genomic_DNA"/>
</dbReference>
<dbReference type="InParanoid" id="B9RPG1"/>
<evidence type="ECO:0000313" key="2">
    <source>
        <dbReference type="EMBL" id="EEF46775.1"/>
    </source>
</evidence>